<protein>
    <submittedName>
        <fullName evidence="2">GNAT family protein</fullName>
        <ecNumber evidence="2">2.-.-.-</ecNumber>
    </submittedName>
    <submittedName>
        <fullName evidence="3">N-acetyltransferase</fullName>
    </submittedName>
</protein>
<dbReference type="InterPro" id="IPR051531">
    <property type="entry name" value="N-acetyltransferase"/>
</dbReference>
<keyword evidence="5" id="KW-1185">Reference proteome</keyword>
<name>A0A427V598_9ENTR</name>
<dbReference type="Proteomes" id="UP001187066">
    <property type="component" value="Unassembled WGS sequence"/>
</dbReference>
<comment type="caution">
    <text evidence="3">The sequence shown here is derived from an EMBL/GenBank/DDBJ whole genome shotgun (WGS) entry which is preliminary data.</text>
</comment>
<accession>A0A427V598</accession>
<dbReference type="PROSITE" id="PS51186">
    <property type="entry name" value="GNAT"/>
    <property type="match status" value="1"/>
</dbReference>
<dbReference type="GO" id="GO:0016747">
    <property type="term" value="F:acyltransferase activity, transferring groups other than amino-acyl groups"/>
    <property type="evidence" value="ECO:0007669"/>
    <property type="project" value="InterPro"/>
</dbReference>
<dbReference type="Pfam" id="PF13302">
    <property type="entry name" value="Acetyltransf_3"/>
    <property type="match status" value="1"/>
</dbReference>
<gene>
    <name evidence="3" type="ORF">EGT71_06015</name>
    <name evidence="2" type="ORF">R4P48_05855</name>
</gene>
<evidence type="ECO:0000313" key="4">
    <source>
        <dbReference type="Proteomes" id="UP000275331"/>
    </source>
</evidence>
<keyword evidence="3" id="KW-0808">Transferase</keyword>
<dbReference type="PANTHER" id="PTHR43792">
    <property type="entry name" value="GNAT FAMILY, PUTATIVE (AFU_ORTHOLOGUE AFUA_3G00765)-RELATED-RELATED"/>
    <property type="match status" value="1"/>
</dbReference>
<dbReference type="SUPFAM" id="SSF55729">
    <property type="entry name" value="Acyl-CoA N-acyltransferases (Nat)"/>
    <property type="match status" value="1"/>
</dbReference>
<dbReference type="RefSeq" id="WP_125292678.1">
    <property type="nucleotide sequence ID" value="NZ_JAPTZM010000007.1"/>
</dbReference>
<dbReference type="EMBL" id="JAWLOF010000003">
    <property type="protein sequence ID" value="MDV7022205.1"/>
    <property type="molecule type" value="Genomic_DNA"/>
</dbReference>
<dbReference type="InterPro" id="IPR000182">
    <property type="entry name" value="GNAT_dom"/>
</dbReference>
<dbReference type="EMBL" id="RHXB01000003">
    <property type="protein sequence ID" value="RSE27939.1"/>
    <property type="molecule type" value="Genomic_DNA"/>
</dbReference>
<dbReference type="OrthoDB" id="7852312at2"/>
<reference evidence="2 5" key="2">
    <citation type="submission" date="2023-10" db="EMBL/GenBank/DDBJ databases">
        <authorList>
            <person name="Dale J."/>
        </authorList>
    </citation>
    <scope>NUCLEOTIDE SEQUENCE [LARGE SCALE GENOMIC DNA]</scope>
    <source>
        <strain evidence="2 5">2023EL-00970</strain>
    </source>
</reference>
<dbReference type="Proteomes" id="UP000275331">
    <property type="component" value="Unassembled WGS sequence"/>
</dbReference>
<proteinExistence type="predicted"/>
<evidence type="ECO:0000313" key="2">
    <source>
        <dbReference type="EMBL" id="MDV7022205.1"/>
    </source>
</evidence>
<dbReference type="Gene3D" id="3.40.630.30">
    <property type="match status" value="1"/>
</dbReference>
<organism evidence="3 4">
    <name type="scientific">Atlantibacter subterraneus</name>
    <dbReference type="NCBI Taxonomy" id="255519"/>
    <lineage>
        <taxon>Bacteria</taxon>
        <taxon>Pseudomonadati</taxon>
        <taxon>Pseudomonadota</taxon>
        <taxon>Gammaproteobacteria</taxon>
        <taxon>Enterobacterales</taxon>
        <taxon>Enterobacteriaceae</taxon>
        <taxon>Atlantibacter</taxon>
    </lineage>
</organism>
<dbReference type="EC" id="2.-.-.-" evidence="2"/>
<reference evidence="3 4" key="1">
    <citation type="submission" date="2018-10" db="EMBL/GenBank/DDBJ databases">
        <title>Transmission dynamics of multidrug resistant bacteria on intensive care unit surfaces.</title>
        <authorList>
            <person name="D'Souza A.W."/>
            <person name="Potter R.F."/>
            <person name="Wallace M."/>
            <person name="Shupe A."/>
            <person name="Patel S."/>
            <person name="Sun S."/>
            <person name="Gul D."/>
            <person name="Kwon J.H."/>
            <person name="Andleeb S."/>
            <person name="Burnham C.-A.D."/>
            <person name="Dantas G."/>
        </authorList>
    </citation>
    <scope>NUCLEOTIDE SEQUENCE [LARGE SCALE GENOMIC DNA]</scope>
    <source>
        <strain evidence="3 4">AS_373</strain>
    </source>
</reference>
<feature type="domain" description="N-acetyltransferase" evidence="1">
    <location>
        <begin position="12"/>
        <end position="166"/>
    </location>
</feature>
<sequence length="180" mass="20579">MQPADYITSTRVTYQQITLQDWPFFVAIQRDPRISRYLASSRDDEAMRAAFDSRLPRWEPGSSHWLCLVMREKRSGEPFGVTGFIDRGDGIAEVGYLLATRVHGQGLGYESLQAICDYAFQICGYRKLVATVTVGNEPSKRVLEKAGFVLEGTLRENYFLDERWQDDWLFGLLAHEFTPG</sequence>
<dbReference type="InterPro" id="IPR016181">
    <property type="entry name" value="Acyl_CoA_acyltransferase"/>
</dbReference>
<evidence type="ECO:0000313" key="3">
    <source>
        <dbReference type="EMBL" id="RSE27939.1"/>
    </source>
</evidence>
<evidence type="ECO:0000259" key="1">
    <source>
        <dbReference type="PROSITE" id="PS51186"/>
    </source>
</evidence>
<evidence type="ECO:0000313" key="5">
    <source>
        <dbReference type="Proteomes" id="UP001187066"/>
    </source>
</evidence>
<dbReference type="PANTHER" id="PTHR43792:SF1">
    <property type="entry name" value="N-ACETYLTRANSFERASE DOMAIN-CONTAINING PROTEIN"/>
    <property type="match status" value="1"/>
</dbReference>
<dbReference type="AlphaFoldDB" id="A0A427V598"/>